<dbReference type="GO" id="GO:0003730">
    <property type="term" value="F:mRNA 3'-UTR binding"/>
    <property type="evidence" value="ECO:0007669"/>
    <property type="project" value="TreeGrafter"/>
</dbReference>
<protein>
    <submittedName>
        <fullName evidence="1">Uncharacterized protein</fullName>
    </submittedName>
</protein>
<dbReference type="Proteomes" id="UP000593567">
    <property type="component" value="Unassembled WGS sequence"/>
</dbReference>
<dbReference type="Gene3D" id="2.130.10.10">
    <property type="entry name" value="YVTN repeat-like/Quinoprotein amine dehydrogenase"/>
    <property type="match status" value="1"/>
</dbReference>
<comment type="caution">
    <text evidence="1">The sequence shown here is derived from an EMBL/GenBank/DDBJ whole genome shotgun (WGS) entry which is preliminary data.</text>
</comment>
<dbReference type="InterPro" id="IPR052640">
    <property type="entry name" value="Gemin-5"/>
</dbReference>
<name>A0A7J7K688_BUGNE</name>
<keyword evidence="2" id="KW-1185">Reference proteome</keyword>
<reference evidence="1" key="1">
    <citation type="submission" date="2020-06" db="EMBL/GenBank/DDBJ databases">
        <title>Draft genome of Bugula neritina, a colonial animal packing powerful symbionts and potential medicines.</title>
        <authorList>
            <person name="Rayko M."/>
        </authorList>
    </citation>
    <scope>NUCLEOTIDE SEQUENCE [LARGE SCALE GENOMIC DNA]</scope>
    <source>
        <strain evidence="1">Kwan_BN1</strain>
    </source>
</reference>
<organism evidence="1 2">
    <name type="scientific">Bugula neritina</name>
    <name type="common">Brown bryozoan</name>
    <name type="synonym">Sertularia neritina</name>
    <dbReference type="NCBI Taxonomy" id="10212"/>
    <lineage>
        <taxon>Eukaryota</taxon>
        <taxon>Metazoa</taxon>
        <taxon>Spiralia</taxon>
        <taxon>Lophotrochozoa</taxon>
        <taxon>Bryozoa</taxon>
        <taxon>Gymnolaemata</taxon>
        <taxon>Cheilostomatida</taxon>
        <taxon>Flustrina</taxon>
        <taxon>Buguloidea</taxon>
        <taxon>Bugulidae</taxon>
        <taxon>Bugula</taxon>
    </lineage>
</organism>
<sequence length="87" mass="10052">MCWSIFEPHKLLTVSYDSKALVWDTQLGVILSEYKHQHGHLLSCQWSLVEKDLVYTVPMTSHSTVGGHLYTRKPPPLEMVSLHLRLH</sequence>
<dbReference type="InterPro" id="IPR015943">
    <property type="entry name" value="WD40/YVTN_repeat-like_dom_sf"/>
</dbReference>
<dbReference type="OrthoDB" id="7326421at2759"/>
<dbReference type="GO" id="GO:0005634">
    <property type="term" value="C:nucleus"/>
    <property type="evidence" value="ECO:0007669"/>
    <property type="project" value="TreeGrafter"/>
</dbReference>
<dbReference type="EMBL" id="VXIV02001456">
    <property type="protein sequence ID" value="KAF6033086.1"/>
    <property type="molecule type" value="Genomic_DNA"/>
</dbReference>
<dbReference type="AlphaFoldDB" id="A0A7J7K688"/>
<evidence type="ECO:0000313" key="2">
    <source>
        <dbReference type="Proteomes" id="UP000593567"/>
    </source>
</evidence>
<dbReference type="PANTHER" id="PTHR46362">
    <property type="entry name" value="GEM-ASSOCIATED PROTEIN 5"/>
    <property type="match status" value="1"/>
</dbReference>
<accession>A0A7J7K688</accession>
<dbReference type="SUPFAM" id="SSF50978">
    <property type="entry name" value="WD40 repeat-like"/>
    <property type="match status" value="1"/>
</dbReference>
<dbReference type="GO" id="GO:0000387">
    <property type="term" value="P:spliceosomal snRNP assembly"/>
    <property type="evidence" value="ECO:0007669"/>
    <property type="project" value="TreeGrafter"/>
</dbReference>
<proteinExistence type="predicted"/>
<evidence type="ECO:0000313" key="1">
    <source>
        <dbReference type="EMBL" id="KAF6033086.1"/>
    </source>
</evidence>
<gene>
    <name evidence="1" type="ORF">EB796_008603</name>
</gene>
<dbReference type="InterPro" id="IPR036322">
    <property type="entry name" value="WD40_repeat_dom_sf"/>
</dbReference>
<dbReference type="GO" id="GO:0032797">
    <property type="term" value="C:SMN complex"/>
    <property type="evidence" value="ECO:0007669"/>
    <property type="project" value="TreeGrafter"/>
</dbReference>
<dbReference type="PANTHER" id="PTHR46362:SF1">
    <property type="entry name" value="GEM-ASSOCIATED PROTEIN 5"/>
    <property type="match status" value="1"/>
</dbReference>